<evidence type="ECO:0008006" key="3">
    <source>
        <dbReference type="Google" id="ProtNLM"/>
    </source>
</evidence>
<comment type="caution">
    <text evidence="1">The sequence shown here is derived from an EMBL/GenBank/DDBJ whole genome shotgun (WGS) entry which is preliminary data.</text>
</comment>
<keyword evidence="2" id="KW-1185">Reference proteome</keyword>
<gene>
    <name evidence="1" type="ORF">EL17_23430</name>
</gene>
<reference evidence="1 2" key="1">
    <citation type="submission" date="2014-04" db="EMBL/GenBank/DDBJ databases">
        <title>Characterization and application of a salt tolerant electro-active bacterium.</title>
        <authorList>
            <person name="Yang L."/>
            <person name="Wei S."/>
            <person name="Tay Q.X.M."/>
        </authorList>
    </citation>
    <scope>NUCLEOTIDE SEQUENCE [LARGE SCALE GENOMIC DNA]</scope>
    <source>
        <strain evidence="1 2">LY1</strain>
    </source>
</reference>
<dbReference type="AlphaFoldDB" id="A0A074KS06"/>
<sequence length="166" mass="20043">MMTENQIEFLRLHIIEQENYENIAEMLAVDRSTLSAWYEELKEERLAIAAIRNLWGRKKIKMEFSDFYKWYNSQDRNCLYCEITENEIKELIDTGRLQTKRLATRGKKLELDRKQPDLEYDDFNNLALACYWCNNAKTDTFSEEEFFKVGKVFKDIWKQRLAENKI</sequence>
<dbReference type="OrthoDB" id="839292at2"/>
<dbReference type="Gene3D" id="3.30.40.220">
    <property type="match status" value="1"/>
</dbReference>
<dbReference type="eggNOG" id="COG1403">
    <property type="taxonomic scope" value="Bacteria"/>
</dbReference>
<organism evidence="1 2">
    <name type="scientific">Anditalea andensis</name>
    <dbReference type="NCBI Taxonomy" id="1048983"/>
    <lineage>
        <taxon>Bacteria</taxon>
        <taxon>Pseudomonadati</taxon>
        <taxon>Bacteroidota</taxon>
        <taxon>Cytophagia</taxon>
        <taxon>Cytophagales</taxon>
        <taxon>Cytophagaceae</taxon>
        <taxon>Anditalea</taxon>
    </lineage>
</organism>
<evidence type="ECO:0000313" key="2">
    <source>
        <dbReference type="Proteomes" id="UP000027821"/>
    </source>
</evidence>
<name>A0A074KS06_9BACT</name>
<dbReference type="EMBL" id="JMIH01000042">
    <property type="protein sequence ID" value="KEO71664.1"/>
    <property type="molecule type" value="Genomic_DNA"/>
</dbReference>
<accession>A0A074KS06</accession>
<dbReference type="STRING" id="1048983.EL17_23430"/>
<dbReference type="RefSeq" id="WP_051720355.1">
    <property type="nucleotide sequence ID" value="NZ_JMIH01000042.1"/>
</dbReference>
<evidence type="ECO:0000313" key="1">
    <source>
        <dbReference type="EMBL" id="KEO71664.1"/>
    </source>
</evidence>
<dbReference type="Proteomes" id="UP000027821">
    <property type="component" value="Unassembled WGS sequence"/>
</dbReference>
<proteinExistence type="predicted"/>
<protein>
    <recommendedName>
        <fullName evidence="3">HNH domain-containing protein</fullName>
    </recommendedName>
</protein>